<protein>
    <submittedName>
        <fullName evidence="1">Uncharacterized protein</fullName>
    </submittedName>
</protein>
<dbReference type="EMBL" id="JAQIZT010000006">
    <property type="protein sequence ID" value="KAJ6992867.1"/>
    <property type="molecule type" value="Genomic_DNA"/>
</dbReference>
<dbReference type="Proteomes" id="UP001164929">
    <property type="component" value="Chromosome 6"/>
</dbReference>
<gene>
    <name evidence="1" type="ORF">NC653_016086</name>
</gene>
<keyword evidence="2" id="KW-1185">Reference proteome</keyword>
<comment type="caution">
    <text evidence="1">The sequence shown here is derived from an EMBL/GenBank/DDBJ whole genome shotgun (WGS) entry which is preliminary data.</text>
</comment>
<dbReference type="AlphaFoldDB" id="A0AAD6VZ00"/>
<proteinExistence type="predicted"/>
<sequence>MEDHPAYPWLLESYLVASLQHQGRCQLEFVL</sequence>
<reference evidence="1" key="1">
    <citation type="journal article" date="2023" name="Mol. Ecol. Resour.">
        <title>Chromosome-level genome assembly of a triploid poplar Populus alba 'Berolinensis'.</title>
        <authorList>
            <person name="Chen S."/>
            <person name="Yu Y."/>
            <person name="Wang X."/>
            <person name="Wang S."/>
            <person name="Zhang T."/>
            <person name="Zhou Y."/>
            <person name="He R."/>
            <person name="Meng N."/>
            <person name="Wang Y."/>
            <person name="Liu W."/>
            <person name="Liu Z."/>
            <person name="Liu J."/>
            <person name="Guo Q."/>
            <person name="Huang H."/>
            <person name="Sederoff R.R."/>
            <person name="Wang G."/>
            <person name="Qu G."/>
            <person name="Chen S."/>
        </authorList>
    </citation>
    <scope>NUCLEOTIDE SEQUENCE</scope>
    <source>
        <strain evidence="1">SC-2020</strain>
    </source>
</reference>
<accession>A0AAD6VZ00</accession>
<name>A0AAD6VZ00_9ROSI</name>
<organism evidence="1 2">
    <name type="scientific">Populus alba x Populus x berolinensis</name>
    <dbReference type="NCBI Taxonomy" id="444605"/>
    <lineage>
        <taxon>Eukaryota</taxon>
        <taxon>Viridiplantae</taxon>
        <taxon>Streptophyta</taxon>
        <taxon>Embryophyta</taxon>
        <taxon>Tracheophyta</taxon>
        <taxon>Spermatophyta</taxon>
        <taxon>Magnoliopsida</taxon>
        <taxon>eudicotyledons</taxon>
        <taxon>Gunneridae</taxon>
        <taxon>Pentapetalae</taxon>
        <taxon>rosids</taxon>
        <taxon>fabids</taxon>
        <taxon>Malpighiales</taxon>
        <taxon>Salicaceae</taxon>
        <taxon>Saliceae</taxon>
        <taxon>Populus</taxon>
    </lineage>
</organism>
<evidence type="ECO:0000313" key="2">
    <source>
        <dbReference type="Proteomes" id="UP001164929"/>
    </source>
</evidence>
<evidence type="ECO:0000313" key="1">
    <source>
        <dbReference type="EMBL" id="KAJ6992867.1"/>
    </source>
</evidence>